<dbReference type="OrthoDB" id="5103197at2759"/>
<dbReference type="HOGENOM" id="CLU_1331983_0_0_1"/>
<evidence type="ECO:0000313" key="1">
    <source>
        <dbReference type="EMBL" id="EMT60806.1"/>
    </source>
</evidence>
<name>N1R7K9_FUSC4</name>
<organism evidence="1 2">
    <name type="scientific">Fusarium oxysporum f. sp. cubense (strain race 4)</name>
    <name type="common">Panama disease fungus</name>
    <dbReference type="NCBI Taxonomy" id="2502994"/>
    <lineage>
        <taxon>Eukaryota</taxon>
        <taxon>Fungi</taxon>
        <taxon>Dikarya</taxon>
        <taxon>Ascomycota</taxon>
        <taxon>Pezizomycotina</taxon>
        <taxon>Sordariomycetes</taxon>
        <taxon>Hypocreomycetidae</taxon>
        <taxon>Hypocreales</taxon>
        <taxon>Nectriaceae</taxon>
        <taxon>Fusarium</taxon>
        <taxon>Fusarium oxysporum species complex</taxon>
    </lineage>
</organism>
<dbReference type="AlphaFoldDB" id="N1R7K9"/>
<protein>
    <submittedName>
        <fullName evidence="1">Uncharacterized protein</fullName>
    </submittedName>
</protein>
<gene>
    <name evidence="1" type="ORF">FOC4_g10012087</name>
</gene>
<sequence>MCIIFLTPVDCTSPKKITEKAKESFWPQLASDIERNNVKLRDLAPEGGICRGDVTVLPFDHKLQNDMDFIPPTLNNGGIIADHCDECATNNTVDELTDNLHNLLPEESKGRYAVSLSYGGETFPLLWMRNCPEMRVPAAFRTFVAQYQRRLDKYESSTKLWNNCCYTGAPVKVRDLGSQ</sequence>
<reference evidence="2" key="2">
    <citation type="journal article" date="2014" name="PLoS ONE">
        <title>Genome and Transcriptome Analysis of the Fungal Pathogen Fusarium oxysporum f. sp. cubense Causing Banana Vascular Wilt Disease.</title>
        <authorList>
            <person name="Guo L."/>
            <person name="Han L."/>
            <person name="Yang L."/>
            <person name="Zeng H."/>
            <person name="Fan D."/>
            <person name="Zhu Y."/>
            <person name="Feng Y."/>
            <person name="Wang G."/>
            <person name="Peng C."/>
            <person name="Jiang X."/>
            <person name="Zhou D."/>
            <person name="Ni P."/>
            <person name="Liang C."/>
            <person name="Liu L."/>
            <person name="Wang J."/>
            <person name="Mao C."/>
            <person name="Fang X."/>
            <person name="Peng M."/>
            <person name="Huang J."/>
        </authorList>
    </citation>
    <scope>NUCLEOTIDE SEQUENCE [LARGE SCALE GENOMIC DNA]</scope>
    <source>
        <strain evidence="2">race 4</strain>
    </source>
</reference>
<dbReference type="EMBL" id="KB726997">
    <property type="protein sequence ID" value="EMT60806.1"/>
    <property type="molecule type" value="Genomic_DNA"/>
</dbReference>
<reference evidence="2" key="1">
    <citation type="submission" date="2012-09" db="EMBL/GenBank/DDBJ databases">
        <title>Genome sequencing and comparative transcriptomics of race 1 and race 4 of banana pathogen: Fusarium oxysporum f. sp. cubense.</title>
        <authorList>
            <person name="Fang X."/>
            <person name="Huang J."/>
        </authorList>
    </citation>
    <scope>NUCLEOTIDE SEQUENCE [LARGE SCALE GENOMIC DNA]</scope>
    <source>
        <strain evidence="2">race 4</strain>
    </source>
</reference>
<keyword evidence="2" id="KW-1185">Reference proteome</keyword>
<evidence type="ECO:0000313" key="2">
    <source>
        <dbReference type="Proteomes" id="UP000016929"/>
    </source>
</evidence>
<dbReference type="Proteomes" id="UP000016929">
    <property type="component" value="Unassembled WGS sequence"/>
</dbReference>
<proteinExistence type="predicted"/>
<accession>N1R7K9</accession>